<accession>A0A1X7TYF4</accession>
<organism evidence="2">
    <name type="scientific">Amphimedon queenslandica</name>
    <name type="common">Sponge</name>
    <dbReference type="NCBI Taxonomy" id="400682"/>
    <lineage>
        <taxon>Eukaryota</taxon>
        <taxon>Metazoa</taxon>
        <taxon>Porifera</taxon>
        <taxon>Demospongiae</taxon>
        <taxon>Heteroscleromorpha</taxon>
        <taxon>Haplosclerida</taxon>
        <taxon>Niphatidae</taxon>
        <taxon>Amphimedon</taxon>
    </lineage>
</organism>
<evidence type="ECO:0000313" key="2">
    <source>
        <dbReference type="EnsemblMetazoa" id="Aqu2.1.20447_001"/>
    </source>
</evidence>
<dbReference type="OrthoDB" id="5979814at2759"/>
<dbReference type="InParanoid" id="A0A1X7TYF4"/>
<sequence>MPRWKKITILVFSYRVTFGEVPLDTDQNDEICNVISVIEEKCEAELKQLFAEGEKHDVVHRMKEIWNNDRNEDTQQYERDQSKNKTGRKCNRWSEVTIRITLAVYAHSPAGYDALKSSNILQLPSRSTLQSYTGAFLHQPHANHDSISEQVAQYLLHCHQRKQEGKEESQ</sequence>
<feature type="signal peptide" evidence="1">
    <location>
        <begin position="1"/>
        <end position="19"/>
    </location>
</feature>
<dbReference type="EnsemblMetazoa" id="Aqu2.1.20447_001">
    <property type="protein sequence ID" value="Aqu2.1.20447_001"/>
    <property type="gene ID" value="Aqu2.1.20447"/>
</dbReference>
<protein>
    <submittedName>
        <fullName evidence="2">Uncharacterized protein</fullName>
    </submittedName>
</protein>
<feature type="chain" id="PRO_5012394873" evidence="1">
    <location>
        <begin position="20"/>
        <end position="170"/>
    </location>
</feature>
<dbReference type="AlphaFoldDB" id="A0A1X7TYF4"/>
<proteinExistence type="predicted"/>
<evidence type="ECO:0000256" key="1">
    <source>
        <dbReference type="SAM" id="SignalP"/>
    </source>
</evidence>
<name>A0A1X7TYF4_AMPQE</name>
<reference evidence="2" key="1">
    <citation type="submission" date="2017-05" db="UniProtKB">
        <authorList>
            <consortium name="EnsemblMetazoa"/>
        </authorList>
    </citation>
    <scope>IDENTIFICATION</scope>
</reference>
<keyword evidence="1" id="KW-0732">Signal</keyword>